<evidence type="ECO:0000256" key="5">
    <source>
        <dbReference type="ARBA" id="ARBA00022917"/>
    </source>
</evidence>
<dbReference type="InterPro" id="IPR004154">
    <property type="entry name" value="Anticodon-bd"/>
</dbReference>
<keyword evidence="6 8" id="KW-0030">Aminoacyl-tRNA synthetase</keyword>
<evidence type="ECO:0000256" key="4">
    <source>
        <dbReference type="ARBA" id="ARBA00022840"/>
    </source>
</evidence>
<protein>
    <recommendedName>
        <fullName evidence="8">Histidine--tRNA ligase</fullName>
        <ecNumber evidence="8">6.1.1.21</ecNumber>
    </recommendedName>
    <alternativeName>
        <fullName evidence="8">Histidyl-tRNA synthetase</fullName>
        <shortName evidence="8">HisRS</shortName>
    </alternativeName>
</protein>
<feature type="binding site" evidence="9">
    <location>
        <position position="122"/>
    </location>
    <ligand>
        <name>L-histidine</name>
        <dbReference type="ChEBI" id="CHEBI:57595"/>
    </ligand>
</feature>
<dbReference type="GO" id="GO:0005524">
    <property type="term" value="F:ATP binding"/>
    <property type="evidence" value="ECO:0007669"/>
    <property type="project" value="UniProtKB-UniRule"/>
</dbReference>
<dbReference type="AlphaFoldDB" id="A0A136M0G7"/>
<keyword evidence="2 8" id="KW-0436">Ligase</keyword>
<dbReference type="GO" id="GO:0004821">
    <property type="term" value="F:histidine-tRNA ligase activity"/>
    <property type="evidence" value="ECO:0007669"/>
    <property type="project" value="UniProtKB-UniRule"/>
</dbReference>
<dbReference type="InterPro" id="IPR045864">
    <property type="entry name" value="aa-tRNA-synth_II/BPL/LPL"/>
</dbReference>
<dbReference type="GO" id="GO:0006427">
    <property type="term" value="P:histidyl-tRNA aminoacylation"/>
    <property type="evidence" value="ECO:0007669"/>
    <property type="project" value="UniProtKB-UniRule"/>
</dbReference>
<feature type="binding site" evidence="9">
    <location>
        <begin position="78"/>
        <end position="80"/>
    </location>
    <ligand>
        <name>L-histidine</name>
        <dbReference type="ChEBI" id="CHEBI:57595"/>
    </ligand>
</feature>
<feature type="binding site" evidence="9">
    <location>
        <position position="108"/>
    </location>
    <ligand>
        <name>L-histidine</name>
        <dbReference type="ChEBI" id="CHEBI:57595"/>
    </ligand>
</feature>
<sequence>MNRPQTLKGFRDFFGDQLRLRKQVFNVFEQLFREYGFEGLETPALEYADVLLGKYGEDEKLVYRFTDSGERDVAMRYDLTVPTARVLAQYQHELPSPWKRYQIQPVWRADNTQRGRYREFYQLDADVFGSSEMMVEAELMLLGNKALSRLGFDSYRLRVNSRKVLNAIASYSGKPGKFADIVSAVDKWDKRTPEETRLDLINRLGDEQAADRVLQVVSVSGDNNEVLSTLSELLADIPEGVEGISEMREIVTLTGDPDWLAVDPVIARGLAYYTGPVWEWEISDGNIGSVGGGGRYDCLVASLGGPDMPAAGTSFGIERLLDIMQERNMSIAQGPITTQVLVTVMSEELAAASLAIAEELRDKGLTVSLYPQVRKLGKQLDYANKNSIPFVVIAGEDEVKADEVVLKDMTGGTQESVRRAGLADFIRARVD</sequence>
<comment type="caution">
    <text evidence="11">The sequence shown here is derived from an EMBL/GenBank/DDBJ whole genome shotgun (WGS) entry which is preliminary data.</text>
</comment>
<comment type="subunit">
    <text evidence="8">Homodimer.</text>
</comment>
<dbReference type="InterPro" id="IPR015807">
    <property type="entry name" value="His-tRNA-ligase"/>
</dbReference>
<dbReference type="CDD" id="cd00859">
    <property type="entry name" value="HisRS_anticodon"/>
    <property type="match status" value="1"/>
</dbReference>
<dbReference type="EMBL" id="JYNZ01000002">
    <property type="protein sequence ID" value="KXK27399.1"/>
    <property type="molecule type" value="Genomic_DNA"/>
</dbReference>
<feature type="binding site" evidence="9">
    <location>
        <begin position="272"/>
        <end position="273"/>
    </location>
    <ligand>
        <name>L-histidine</name>
        <dbReference type="ChEBI" id="CHEBI:57595"/>
    </ligand>
</feature>
<dbReference type="InterPro" id="IPR036621">
    <property type="entry name" value="Anticodon-bd_dom_sf"/>
</dbReference>
<dbReference type="PANTHER" id="PTHR11476:SF7">
    <property type="entry name" value="HISTIDINE--TRNA LIGASE"/>
    <property type="match status" value="1"/>
</dbReference>
<evidence type="ECO:0000256" key="7">
    <source>
        <dbReference type="ARBA" id="ARBA00047639"/>
    </source>
</evidence>
<gene>
    <name evidence="8 11" type="primary">hisS</name>
    <name evidence="11" type="ORF">TR69_WS6001000275</name>
</gene>
<keyword evidence="5 8" id="KW-0648">Protein biosynthesis</keyword>
<dbReference type="PIRSF" id="PIRSF001549">
    <property type="entry name" value="His-tRNA_synth"/>
    <property type="match status" value="1"/>
</dbReference>
<evidence type="ECO:0000313" key="11">
    <source>
        <dbReference type="EMBL" id="KXK27399.1"/>
    </source>
</evidence>
<dbReference type="InterPro" id="IPR004516">
    <property type="entry name" value="HisRS/HisZ"/>
</dbReference>
<dbReference type="Gene3D" id="3.30.930.10">
    <property type="entry name" value="Bira Bifunctional Protein, Domain 2"/>
    <property type="match status" value="1"/>
</dbReference>
<evidence type="ECO:0000256" key="8">
    <source>
        <dbReference type="HAMAP-Rule" id="MF_00127"/>
    </source>
</evidence>
<name>A0A136M0G7_9BACT</name>
<dbReference type="PANTHER" id="PTHR11476">
    <property type="entry name" value="HISTIDYL-TRNA SYNTHETASE"/>
    <property type="match status" value="1"/>
</dbReference>
<dbReference type="InterPro" id="IPR006195">
    <property type="entry name" value="aa-tRNA-synth_II"/>
</dbReference>
<dbReference type="EC" id="6.1.1.21" evidence="8"/>
<dbReference type="SUPFAM" id="SSF52954">
    <property type="entry name" value="Class II aaRS ABD-related"/>
    <property type="match status" value="1"/>
</dbReference>
<dbReference type="Gene3D" id="3.40.50.800">
    <property type="entry name" value="Anticodon-binding domain"/>
    <property type="match status" value="1"/>
</dbReference>
<dbReference type="STRING" id="1617426.TR69_WS6001000275"/>
<evidence type="ECO:0000256" key="6">
    <source>
        <dbReference type="ARBA" id="ARBA00023146"/>
    </source>
</evidence>
<dbReference type="Proteomes" id="UP000070457">
    <property type="component" value="Unassembled WGS sequence"/>
</dbReference>
<comment type="similarity">
    <text evidence="1 8">Belongs to the class-II aminoacyl-tRNA synthetase family.</text>
</comment>
<evidence type="ECO:0000256" key="1">
    <source>
        <dbReference type="ARBA" id="ARBA00008226"/>
    </source>
</evidence>
<proteinExistence type="inferred from homology"/>
<comment type="subcellular location">
    <subcellularLocation>
        <location evidence="8">Cytoplasm</location>
    </subcellularLocation>
</comment>
<evidence type="ECO:0000256" key="3">
    <source>
        <dbReference type="ARBA" id="ARBA00022741"/>
    </source>
</evidence>
<feature type="binding site" evidence="9">
    <location>
        <position position="268"/>
    </location>
    <ligand>
        <name>L-histidine</name>
        <dbReference type="ChEBI" id="CHEBI:57595"/>
    </ligand>
</feature>
<dbReference type="Pfam" id="PF13393">
    <property type="entry name" value="tRNA-synt_His"/>
    <property type="match status" value="1"/>
</dbReference>
<dbReference type="InterPro" id="IPR041715">
    <property type="entry name" value="HisRS-like_core"/>
</dbReference>
<evidence type="ECO:0000256" key="2">
    <source>
        <dbReference type="ARBA" id="ARBA00022598"/>
    </source>
</evidence>
<keyword evidence="8" id="KW-0963">Cytoplasm</keyword>
<dbReference type="HAMAP" id="MF_00127">
    <property type="entry name" value="His_tRNA_synth"/>
    <property type="match status" value="1"/>
</dbReference>
<keyword evidence="4 8" id="KW-0067">ATP-binding</keyword>
<dbReference type="PROSITE" id="PS50862">
    <property type="entry name" value="AA_TRNA_LIGASE_II"/>
    <property type="match status" value="1"/>
</dbReference>
<accession>A0A136M0G7</accession>
<feature type="binding site" evidence="9">
    <location>
        <position position="126"/>
    </location>
    <ligand>
        <name>L-histidine</name>
        <dbReference type="ChEBI" id="CHEBI:57595"/>
    </ligand>
</feature>
<dbReference type="CDD" id="cd00773">
    <property type="entry name" value="HisRS-like_core"/>
    <property type="match status" value="1"/>
</dbReference>
<dbReference type="NCBIfam" id="TIGR00442">
    <property type="entry name" value="hisS"/>
    <property type="match status" value="1"/>
</dbReference>
<reference evidence="11 12" key="1">
    <citation type="submission" date="2015-02" db="EMBL/GenBank/DDBJ databases">
        <title>Improved understanding of the partial-nitritation anammox process through 23 genomes representing the majority of the microbial community.</title>
        <authorList>
            <person name="Speth D.R."/>
            <person name="In T Zandt M."/>
            <person name="Guerrero Cruz S."/>
            <person name="Jetten M.S."/>
            <person name="Dutilh B.E."/>
        </authorList>
    </citation>
    <scope>NUCLEOTIDE SEQUENCE [LARGE SCALE GENOMIC DNA]</scope>
    <source>
        <strain evidence="11">OLB20</strain>
    </source>
</reference>
<evidence type="ECO:0000259" key="10">
    <source>
        <dbReference type="PROSITE" id="PS50862"/>
    </source>
</evidence>
<organism evidence="11 12">
    <name type="scientific">candidate division WS6 bacterium OLB20</name>
    <dbReference type="NCBI Taxonomy" id="1617426"/>
    <lineage>
        <taxon>Bacteria</taxon>
        <taxon>Candidatus Dojkabacteria</taxon>
    </lineage>
</organism>
<dbReference type="Pfam" id="PF03129">
    <property type="entry name" value="HGTP_anticodon"/>
    <property type="match status" value="1"/>
</dbReference>
<feature type="domain" description="Aminoacyl-transfer RNA synthetases class-II family profile" evidence="10">
    <location>
        <begin position="1"/>
        <end position="335"/>
    </location>
</feature>
<keyword evidence="3 8" id="KW-0547">Nucleotide-binding</keyword>
<dbReference type="GO" id="GO:0005737">
    <property type="term" value="C:cytoplasm"/>
    <property type="evidence" value="ECO:0007669"/>
    <property type="project" value="UniProtKB-SubCell"/>
</dbReference>
<dbReference type="SUPFAM" id="SSF55681">
    <property type="entry name" value="Class II aaRS and biotin synthetases"/>
    <property type="match status" value="1"/>
</dbReference>
<comment type="catalytic activity">
    <reaction evidence="7 8">
        <text>tRNA(His) + L-histidine + ATP = L-histidyl-tRNA(His) + AMP + diphosphate + H(+)</text>
        <dbReference type="Rhea" id="RHEA:17313"/>
        <dbReference type="Rhea" id="RHEA-COMP:9665"/>
        <dbReference type="Rhea" id="RHEA-COMP:9689"/>
        <dbReference type="ChEBI" id="CHEBI:15378"/>
        <dbReference type="ChEBI" id="CHEBI:30616"/>
        <dbReference type="ChEBI" id="CHEBI:33019"/>
        <dbReference type="ChEBI" id="CHEBI:57595"/>
        <dbReference type="ChEBI" id="CHEBI:78442"/>
        <dbReference type="ChEBI" id="CHEBI:78527"/>
        <dbReference type="ChEBI" id="CHEBI:456215"/>
        <dbReference type="EC" id="6.1.1.21"/>
    </reaction>
</comment>
<dbReference type="PATRIC" id="fig|1617426.3.peg.270"/>
<evidence type="ECO:0000256" key="9">
    <source>
        <dbReference type="PIRSR" id="PIRSR001549-1"/>
    </source>
</evidence>
<evidence type="ECO:0000313" key="12">
    <source>
        <dbReference type="Proteomes" id="UP000070457"/>
    </source>
</evidence>
<dbReference type="InterPro" id="IPR033656">
    <property type="entry name" value="HisRS_anticodon"/>
</dbReference>